<sequence>MTDDAVLAEQAAEWLVLLSSDNAVERRQAQAGFSAWKAADPRHAEAAIEIEVLLDHLQAMRGAQARPARVALNAVLSRSGQRRRNRVAAVTLVLAVLIGVPLALTLDSHSPRYFSADLRTGTGEWRSVTLDDGSTIALDSGSAVNLHFSQQRREVELVQGSVRVVVARDAARPFVVDTPQGEMRALGTRFMVERGEDATTLSMLESKVAVRTANERAAGDTHAVVVQAGERVRISAGAVSPVEQIDATGTDYAWQHHKLAVEDRPLTEVLAQLNRYRAGRLSFDAQQLADIRVTAVLPLDDTDRALQLLLNNFPQLRIRRFTPYWVVVDKK</sequence>
<dbReference type="Gene3D" id="2.60.120.1440">
    <property type="match status" value="1"/>
</dbReference>
<dbReference type="Proteomes" id="UP000433309">
    <property type="component" value="Unassembled WGS sequence"/>
</dbReference>
<evidence type="ECO:0000259" key="2">
    <source>
        <dbReference type="Pfam" id="PF04773"/>
    </source>
</evidence>
<keyword evidence="5" id="KW-1185">Reference proteome</keyword>
<reference evidence="4 5" key="1">
    <citation type="submission" date="2019-11" db="EMBL/GenBank/DDBJ databases">
        <title>Novel species isolated from a subtropical stream in China.</title>
        <authorList>
            <person name="Lu H."/>
        </authorList>
    </citation>
    <scope>NUCLEOTIDE SEQUENCE [LARGE SCALE GENOMIC DNA]</scope>
    <source>
        <strain evidence="4 5">FT80W</strain>
    </source>
</reference>
<dbReference type="Pfam" id="PF04773">
    <property type="entry name" value="FecR"/>
    <property type="match status" value="1"/>
</dbReference>
<name>A0A6I2L1P5_9BURK</name>
<dbReference type="PANTHER" id="PTHR30273:SF2">
    <property type="entry name" value="PROTEIN FECR"/>
    <property type="match status" value="1"/>
</dbReference>
<proteinExistence type="predicted"/>
<dbReference type="AlphaFoldDB" id="A0A6I2L1P5"/>
<comment type="caution">
    <text evidence="4">The sequence shown here is derived from an EMBL/GenBank/DDBJ whole genome shotgun (WGS) entry which is preliminary data.</text>
</comment>
<dbReference type="InterPro" id="IPR012373">
    <property type="entry name" value="Ferrdict_sens_TM"/>
</dbReference>
<dbReference type="PIRSF" id="PIRSF018266">
    <property type="entry name" value="FecR"/>
    <property type="match status" value="1"/>
</dbReference>
<feature type="transmembrane region" description="Helical" evidence="1">
    <location>
        <begin position="87"/>
        <end position="106"/>
    </location>
</feature>
<evidence type="ECO:0000313" key="4">
    <source>
        <dbReference type="EMBL" id="MRW91650.1"/>
    </source>
</evidence>
<dbReference type="GO" id="GO:0016989">
    <property type="term" value="F:sigma factor antagonist activity"/>
    <property type="evidence" value="ECO:0007669"/>
    <property type="project" value="TreeGrafter"/>
</dbReference>
<dbReference type="InterPro" id="IPR006860">
    <property type="entry name" value="FecR"/>
</dbReference>
<organism evidence="4 5">
    <name type="scientific">Duganella guangzhouensis</name>
    <dbReference type="NCBI Taxonomy" id="2666084"/>
    <lineage>
        <taxon>Bacteria</taxon>
        <taxon>Pseudomonadati</taxon>
        <taxon>Pseudomonadota</taxon>
        <taxon>Betaproteobacteria</taxon>
        <taxon>Burkholderiales</taxon>
        <taxon>Oxalobacteraceae</taxon>
        <taxon>Telluria group</taxon>
        <taxon>Duganella</taxon>
    </lineage>
</organism>
<protein>
    <submittedName>
        <fullName evidence="4">DUF4880 domain-containing protein</fullName>
    </submittedName>
</protein>
<gene>
    <name evidence="4" type="ORF">GJ699_16785</name>
</gene>
<dbReference type="InterPro" id="IPR032623">
    <property type="entry name" value="FecR_N"/>
</dbReference>
<evidence type="ECO:0000259" key="3">
    <source>
        <dbReference type="Pfam" id="PF16220"/>
    </source>
</evidence>
<feature type="domain" description="FecR protein" evidence="2">
    <location>
        <begin position="117"/>
        <end position="208"/>
    </location>
</feature>
<keyword evidence="1" id="KW-1133">Transmembrane helix</keyword>
<keyword evidence="1" id="KW-0472">Membrane</keyword>
<evidence type="ECO:0000256" key="1">
    <source>
        <dbReference type="SAM" id="Phobius"/>
    </source>
</evidence>
<dbReference type="PANTHER" id="PTHR30273">
    <property type="entry name" value="PERIPLASMIC SIGNAL SENSOR AND SIGMA FACTOR ACTIVATOR FECR-RELATED"/>
    <property type="match status" value="1"/>
</dbReference>
<dbReference type="EMBL" id="WKJK01000008">
    <property type="protein sequence ID" value="MRW91650.1"/>
    <property type="molecule type" value="Genomic_DNA"/>
</dbReference>
<feature type="domain" description="FecR N-terminal" evidence="3">
    <location>
        <begin position="9"/>
        <end position="51"/>
    </location>
</feature>
<dbReference type="RefSeq" id="WP_371867584.1">
    <property type="nucleotide sequence ID" value="NZ_WKJK01000008.1"/>
</dbReference>
<evidence type="ECO:0000313" key="5">
    <source>
        <dbReference type="Proteomes" id="UP000433309"/>
    </source>
</evidence>
<keyword evidence="1" id="KW-0812">Transmembrane</keyword>
<accession>A0A6I2L1P5</accession>
<dbReference type="Pfam" id="PF16220">
    <property type="entry name" value="DUF4880"/>
    <property type="match status" value="1"/>
</dbReference>